<name>A0A1B0G2J3_GLOMM</name>
<sequence length="74" mass="8419">MNGNGQLCLNDRAVIFHGFRLGPPREGCIHQLTSNEALPFAIVQRWYNELNRGRRSLRRKPGSTDGVQKLITQD</sequence>
<dbReference type="Proteomes" id="UP000092444">
    <property type="component" value="Unassembled WGS sequence"/>
</dbReference>
<proteinExistence type="predicted"/>
<keyword evidence="2" id="KW-1185">Reference proteome</keyword>
<dbReference type="VEuPathDB" id="VectorBase:GMOY007530"/>
<protein>
    <recommendedName>
        <fullName evidence="3">Mos1 transposase HTH domain-containing protein</fullName>
    </recommendedName>
</protein>
<dbReference type="AlphaFoldDB" id="A0A1B0G2J3"/>
<dbReference type="EnsemblMetazoa" id="GMOY007530-RA">
    <property type="protein sequence ID" value="GMOY007530-PA"/>
    <property type="gene ID" value="GMOY007530"/>
</dbReference>
<accession>A0A1B0G2J3</accession>
<dbReference type="EMBL" id="CCAG010013111">
    <property type="status" value="NOT_ANNOTATED_CDS"/>
    <property type="molecule type" value="Genomic_DNA"/>
</dbReference>
<reference evidence="1" key="1">
    <citation type="submission" date="2020-05" db="UniProtKB">
        <authorList>
            <consortium name="EnsemblMetazoa"/>
        </authorList>
    </citation>
    <scope>IDENTIFICATION</scope>
    <source>
        <strain evidence="1">Yale</strain>
    </source>
</reference>
<evidence type="ECO:0000313" key="1">
    <source>
        <dbReference type="EnsemblMetazoa" id="GMOY007530-PA"/>
    </source>
</evidence>
<evidence type="ECO:0008006" key="3">
    <source>
        <dbReference type="Google" id="ProtNLM"/>
    </source>
</evidence>
<evidence type="ECO:0000313" key="2">
    <source>
        <dbReference type="Proteomes" id="UP000092444"/>
    </source>
</evidence>
<organism evidence="1 2">
    <name type="scientific">Glossina morsitans morsitans</name>
    <name type="common">Savannah tsetse fly</name>
    <dbReference type="NCBI Taxonomy" id="37546"/>
    <lineage>
        <taxon>Eukaryota</taxon>
        <taxon>Metazoa</taxon>
        <taxon>Ecdysozoa</taxon>
        <taxon>Arthropoda</taxon>
        <taxon>Hexapoda</taxon>
        <taxon>Insecta</taxon>
        <taxon>Pterygota</taxon>
        <taxon>Neoptera</taxon>
        <taxon>Endopterygota</taxon>
        <taxon>Diptera</taxon>
        <taxon>Brachycera</taxon>
        <taxon>Muscomorpha</taxon>
        <taxon>Hippoboscoidea</taxon>
        <taxon>Glossinidae</taxon>
        <taxon>Glossina</taxon>
    </lineage>
</organism>